<keyword evidence="3" id="KW-0804">Transcription</keyword>
<dbReference type="InterPro" id="IPR019885">
    <property type="entry name" value="Tscrpt_reg_HTH_AsnC-type_CS"/>
</dbReference>
<evidence type="ECO:0000256" key="2">
    <source>
        <dbReference type="ARBA" id="ARBA00023125"/>
    </source>
</evidence>
<dbReference type="InterPro" id="IPR019887">
    <property type="entry name" value="Tscrpt_reg_AsnC/Lrp_C"/>
</dbReference>
<comment type="caution">
    <text evidence="5">The sequence shown here is derived from an EMBL/GenBank/DDBJ whole genome shotgun (WGS) entry which is preliminary data.</text>
</comment>
<dbReference type="Pfam" id="PF01037">
    <property type="entry name" value="AsnC_trans_reg"/>
    <property type="match status" value="1"/>
</dbReference>
<feature type="domain" description="HTH asnC-type" evidence="4">
    <location>
        <begin position="3"/>
        <end position="64"/>
    </location>
</feature>
<dbReference type="InterPro" id="IPR011008">
    <property type="entry name" value="Dimeric_a/b-barrel"/>
</dbReference>
<dbReference type="PANTHER" id="PTHR30154">
    <property type="entry name" value="LEUCINE-RESPONSIVE REGULATORY PROTEIN"/>
    <property type="match status" value="1"/>
</dbReference>
<dbReference type="GO" id="GO:0005829">
    <property type="term" value="C:cytosol"/>
    <property type="evidence" value="ECO:0007669"/>
    <property type="project" value="TreeGrafter"/>
</dbReference>
<dbReference type="RefSeq" id="WP_073610145.1">
    <property type="nucleotide sequence ID" value="NZ_MRCG01000017.1"/>
</dbReference>
<dbReference type="InterPro" id="IPR019888">
    <property type="entry name" value="Tscrpt_reg_AsnC-like"/>
</dbReference>
<dbReference type="GO" id="GO:0043200">
    <property type="term" value="P:response to amino acid"/>
    <property type="evidence" value="ECO:0007669"/>
    <property type="project" value="TreeGrafter"/>
</dbReference>
<dbReference type="PROSITE" id="PS50956">
    <property type="entry name" value="HTH_ASNC_2"/>
    <property type="match status" value="1"/>
</dbReference>
<reference evidence="5 6" key="1">
    <citation type="submission" date="2016-11" db="EMBL/GenBank/DDBJ databases">
        <title>Draft Genome Sequences of Nine Cyanobacterial Strains from Diverse Habitats.</title>
        <authorList>
            <person name="Zhu T."/>
            <person name="Hou S."/>
            <person name="Lu X."/>
            <person name="Hess W.R."/>
        </authorList>
    </citation>
    <scope>NUCLEOTIDE SEQUENCE [LARGE SCALE GENOMIC DNA]</scope>
    <source>
        <strain evidence="5 6">NIES-30</strain>
    </source>
</reference>
<keyword evidence="6" id="KW-1185">Reference proteome</keyword>
<dbReference type="PRINTS" id="PR00033">
    <property type="entry name" value="HTHASNC"/>
</dbReference>
<sequence>MELDNLDIKTLSLFCQQGRITWAELASQLGLSAPAAADRVKRLEERGIITGYSAQLDAEALGLNLTAFIAVTLDQPHHREGFLAAVQATAEILECHHVTGDDDYLLKVRCCHTRALEALITEGLKAIAGVVKTRTLIVLSTVKETQMPSLNHLSES</sequence>
<dbReference type="PANTHER" id="PTHR30154:SF53">
    <property type="entry name" value="HTH-TYPE TRANSCRIPTIONAL REGULATOR LRPC"/>
    <property type="match status" value="1"/>
</dbReference>
<protein>
    <submittedName>
        <fullName evidence="5">AsnC family transcriptional regulator</fullName>
    </submittedName>
</protein>
<evidence type="ECO:0000259" key="4">
    <source>
        <dbReference type="PROSITE" id="PS50956"/>
    </source>
</evidence>
<keyword evidence="1" id="KW-0805">Transcription regulation</keyword>
<dbReference type="AlphaFoldDB" id="A0A1U7J0N5"/>
<dbReference type="SUPFAM" id="SSF46785">
    <property type="entry name" value="Winged helix' DNA-binding domain"/>
    <property type="match status" value="1"/>
</dbReference>
<gene>
    <name evidence="5" type="ORF">NIES30_19610</name>
</gene>
<dbReference type="OrthoDB" id="34294at2"/>
<dbReference type="GO" id="GO:0043565">
    <property type="term" value="F:sequence-specific DNA binding"/>
    <property type="evidence" value="ECO:0007669"/>
    <property type="project" value="InterPro"/>
</dbReference>
<evidence type="ECO:0000313" key="6">
    <source>
        <dbReference type="Proteomes" id="UP000185557"/>
    </source>
</evidence>
<evidence type="ECO:0000256" key="3">
    <source>
        <dbReference type="ARBA" id="ARBA00023163"/>
    </source>
</evidence>
<dbReference type="SUPFAM" id="SSF54909">
    <property type="entry name" value="Dimeric alpha+beta barrel"/>
    <property type="match status" value="1"/>
</dbReference>
<evidence type="ECO:0000256" key="1">
    <source>
        <dbReference type="ARBA" id="ARBA00023015"/>
    </source>
</evidence>
<dbReference type="Gene3D" id="3.30.70.920">
    <property type="match status" value="1"/>
</dbReference>
<organism evidence="5 6">
    <name type="scientific">Phormidium tenue NIES-30</name>
    <dbReference type="NCBI Taxonomy" id="549789"/>
    <lineage>
        <taxon>Bacteria</taxon>
        <taxon>Bacillati</taxon>
        <taxon>Cyanobacteriota</taxon>
        <taxon>Cyanophyceae</taxon>
        <taxon>Oscillatoriophycideae</taxon>
        <taxon>Oscillatoriales</taxon>
        <taxon>Oscillatoriaceae</taxon>
        <taxon>Phormidium</taxon>
    </lineage>
</organism>
<dbReference type="STRING" id="549789.NIES30_19610"/>
<dbReference type="SMART" id="SM00344">
    <property type="entry name" value="HTH_ASNC"/>
    <property type="match status" value="1"/>
</dbReference>
<name>A0A1U7J0N5_9CYAN</name>
<dbReference type="Pfam" id="PF13412">
    <property type="entry name" value="HTH_24"/>
    <property type="match status" value="1"/>
</dbReference>
<dbReference type="Gene3D" id="1.10.10.10">
    <property type="entry name" value="Winged helix-like DNA-binding domain superfamily/Winged helix DNA-binding domain"/>
    <property type="match status" value="1"/>
</dbReference>
<dbReference type="InterPro" id="IPR036388">
    <property type="entry name" value="WH-like_DNA-bd_sf"/>
</dbReference>
<accession>A0A1U7J0N5</accession>
<dbReference type="InterPro" id="IPR036390">
    <property type="entry name" value="WH_DNA-bd_sf"/>
</dbReference>
<keyword evidence="2" id="KW-0238">DNA-binding</keyword>
<proteinExistence type="predicted"/>
<dbReference type="EMBL" id="MRCG01000017">
    <property type="protein sequence ID" value="OKH45337.1"/>
    <property type="molecule type" value="Genomic_DNA"/>
</dbReference>
<dbReference type="InterPro" id="IPR000485">
    <property type="entry name" value="AsnC-type_HTH_dom"/>
</dbReference>
<evidence type="ECO:0000313" key="5">
    <source>
        <dbReference type="EMBL" id="OKH45337.1"/>
    </source>
</evidence>
<dbReference type="Proteomes" id="UP000185557">
    <property type="component" value="Unassembled WGS sequence"/>
</dbReference>
<dbReference type="PROSITE" id="PS00519">
    <property type="entry name" value="HTH_ASNC_1"/>
    <property type="match status" value="1"/>
</dbReference>